<evidence type="ECO:0000313" key="12">
    <source>
        <dbReference type="Proteomes" id="UP001518990"/>
    </source>
</evidence>
<dbReference type="Pfam" id="PF22588">
    <property type="entry name" value="dCache_1_like"/>
    <property type="match status" value="1"/>
</dbReference>
<keyword evidence="3 6" id="KW-0597">Phosphoprotein</keyword>
<evidence type="ECO:0000259" key="9">
    <source>
        <dbReference type="PROSITE" id="PS50110"/>
    </source>
</evidence>
<dbReference type="Gene3D" id="3.40.50.2300">
    <property type="match status" value="1"/>
</dbReference>
<dbReference type="PROSITE" id="PS50110">
    <property type="entry name" value="RESPONSE_REGULATORY"/>
    <property type="match status" value="1"/>
</dbReference>
<evidence type="ECO:0000256" key="5">
    <source>
        <dbReference type="ARBA" id="ARBA00022777"/>
    </source>
</evidence>
<dbReference type="SMART" id="SM00387">
    <property type="entry name" value="HATPase_c"/>
    <property type="match status" value="1"/>
</dbReference>
<dbReference type="SMART" id="SM00448">
    <property type="entry name" value="REC"/>
    <property type="match status" value="1"/>
</dbReference>
<feature type="domain" description="Histidine kinase" evidence="8">
    <location>
        <begin position="605"/>
        <end position="830"/>
    </location>
</feature>
<dbReference type="InterPro" id="IPR004358">
    <property type="entry name" value="Sig_transdc_His_kin-like_C"/>
</dbReference>
<dbReference type="InterPro" id="IPR011006">
    <property type="entry name" value="CheY-like_superfamily"/>
</dbReference>
<evidence type="ECO:0000259" key="8">
    <source>
        <dbReference type="PROSITE" id="PS50109"/>
    </source>
</evidence>
<dbReference type="SMART" id="SM00091">
    <property type="entry name" value="PAS"/>
    <property type="match status" value="1"/>
</dbReference>
<organism evidence="11 12">
    <name type="scientific">Roseomonas marmotae</name>
    <dbReference type="NCBI Taxonomy" id="2768161"/>
    <lineage>
        <taxon>Bacteria</taxon>
        <taxon>Pseudomonadati</taxon>
        <taxon>Pseudomonadota</taxon>
        <taxon>Alphaproteobacteria</taxon>
        <taxon>Acetobacterales</taxon>
        <taxon>Roseomonadaceae</taxon>
        <taxon>Roseomonas</taxon>
    </lineage>
</organism>
<feature type="domain" description="Response regulatory" evidence="9">
    <location>
        <begin position="849"/>
        <end position="961"/>
    </location>
</feature>
<evidence type="ECO:0000256" key="7">
    <source>
        <dbReference type="SAM" id="Phobius"/>
    </source>
</evidence>
<dbReference type="EMBL" id="JACTNF010000003">
    <property type="protein sequence ID" value="MBO1073881.1"/>
    <property type="molecule type" value="Genomic_DNA"/>
</dbReference>
<feature type="domain" description="PAS" evidence="10">
    <location>
        <begin position="476"/>
        <end position="546"/>
    </location>
</feature>
<dbReference type="PROSITE" id="PS50109">
    <property type="entry name" value="HIS_KIN"/>
    <property type="match status" value="1"/>
</dbReference>
<dbReference type="PROSITE" id="PS50112">
    <property type="entry name" value="PAS"/>
    <property type="match status" value="1"/>
</dbReference>
<accession>A0ABS3KC10</accession>
<dbReference type="CDD" id="cd12915">
    <property type="entry name" value="PDC2_DGC_like"/>
    <property type="match status" value="1"/>
</dbReference>
<dbReference type="Gene3D" id="1.10.287.130">
    <property type="match status" value="1"/>
</dbReference>
<dbReference type="PRINTS" id="PR00344">
    <property type="entry name" value="BCTRLSENSOR"/>
</dbReference>
<dbReference type="InterPro" id="IPR029016">
    <property type="entry name" value="GAF-like_dom_sf"/>
</dbReference>
<keyword evidence="12" id="KW-1185">Reference proteome</keyword>
<evidence type="ECO:0000256" key="4">
    <source>
        <dbReference type="ARBA" id="ARBA00022679"/>
    </source>
</evidence>
<dbReference type="Pfam" id="PF01590">
    <property type="entry name" value="GAF"/>
    <property type="match status" value="1"/>
</dbReference>
<dbReference type="InterPro" id="IPR003594">
    <property type="entry name" value="HATPase_dom"/>
</dbReference>
<evidence type="ECO:0000256" key="3">
    <source>
        <dbReference type="ARBA" id="ARBA00022553"/>
    </source>
</evidence>
<dbReference type="InterPro" id="IPR000014">
    <property type="entry name" value="PAS"/>
</dbReference>
<dbReference type="SUPFAM" id="SSF55781">
    <property type="entry name" value="GAF domain-like"/>
    <property type="match status" value="1"/>
</dbReference>
<dbReference type="PANTHER" id="PTHR43065">
    <property type="entry name" value="SENSOR HISTIDINE KINASE"/>
    <property type="match status" value="1"/>
</dbReference>
<dbReference type="CDD" id="cd00130">
    <property type="entry name" value="PAS"/>
    <property type="match status" value="1"/>
</dbReference>
<dbReference type="SUPFAM" id="SSF52172">
    <property type="entry name" value="CheY-like"/>
    <property type="match status" value="1"/>
</dbReference>
<keyword evidence="7" id="KW-0812">Transmembrane</keyword>
<feature type="modified residue" description="4-aspartylphosphate" evidence="6">
    <location>
        <position position="899"/>
    </location>
</feature>
<dbReference type="InterPro" id="IPR013656">
    <property type="entry name" value="PAS_4"/>
</dbReference>
<proteinExistence type="predicted"/>
<evidence type="ECO:0000256" key="1">
    <source>
        <dbReference type="ARBA" id="ARBA00000085"/>
    </source>
</evidence>
<dbReference type="SUPFAM" id="SSF55874">
    <property type="entry name" value="ATPase domain of HSP90 chaperone/DNA topoisomerase II/histidine kinase"/>
    <property type="match status" value="1"/>
</dbReference>
<dbReference type="EC" id="2.7.13.3" evidence="2"/>
<protein>
    <recommendedName>
        <fullName evidence="2">histidine kinase</fullName>
        <ecNumber evidence="2">2.7.13.3</ecNumber>
    </recommendedName>
</protein>
<reference evidence="11 12" key="1">
    <citation type="submission" date="2020-09" db="EMBL/GenBank/DDBJ databases">
        <title>Roseomonas.</title>
        <authorList>
            <person name="Zhu W."/>
        </authorList>
    </citation>
    <scope>NUCLEOTIDE SEQUENCE [LARGE SCALE GENOMIC DNA]</scope>
    <source>
        <strain evidence="11 12">1311</strain>
    </source>
</reference>
<dbReference type="Gene3D" id="3.30.565.10">
    <property type="entry name" value="Histidine kinase-like ATPase, C-terminal domain"/>
    <property type="match status" value="1"/>
</dbReference>
<dbReference type="InterPro" id="IPR001789">
    <property type="entry name" value="Sig_transdc_resp-reg_receiver"/>
</dbReference>
<dbReference type="CDD" id="cd00082">
    <property type="entry name" value="HisKA"/>
    <property type="match status" value="1"/>
</dbReference>
<dbReference type="Pfam" id="PF02518">
    <property type="entry name" value="HATPase_c"/>
    <property type="match status" value="1"/>
</dbReference>
<keyword evidence="7" id="KW-0472">Membrane</keyword>
<evidence type="ECO:0000256" key="2">
    <source>
        <dbReference type="ARBA" id="ARBA00012438"/>
    </source>
</evidence>
<evidence type="ECO:0000256" key="6">
    <source>
        <dbReference type="PROSITE-ProRule" id="PRU00169"/>
    </source>
</evidence>
<keyword evidence="4" id="KW-0808">Transferase</keyword>
<dbReference type="SUPFAM" id="SSF47384">
    <property type="entry name" value="Homodimeric domain of signal transducing histidine kinase"/>
    <property type="match status" value="1"/>
</dbReference>
<dbReference type="SMART" id="SM00388">
    <property type="entry name" value="HisKA"/>
    <property type="match status" value="1"/>
</dbReference>
<dbReference type="InterPro" id="IPR054327">
    <property type="entry name" value="His-kinase-like_sensor"/>
</dbReference>
<evidence type="ECO:0000313" key="11">
    <source>
        <dbReference type="EMBL" id="MBO1073881.1"/>
    </source>
</evidence>
<dbReference type="RefSeq" id="WP_207445468.1">
    <property type="nucleotide sequence ID" value="NZ_CP061091.1"/>
</dbReference>
<gene>
    <name evidence="11" type="ORF">IAI60_04610</name>
</gene>
<dbReference type="PANTHER" id="PTHR43065:SF49">
    <property type="entry name" value="HISTIDINE KINASE"/>
    <property type="match status" value="1"/>
</dbReference>
<dbReference type="InterPro" id="IPR003661">
    <property type="entry name" value="HisK_dim/P_dom"/>
</dbReference>
<dbReference type="Pfam" id="PF00512">
    <property type="entry name" value="HisKA"/>
    <property type="match status" value="1"/>
</dbReference>
<dbReference type="Pfam" id="PF00072">
    <property type="entry name" value="Response_reg"/>
    <property type="match status" value="1"/>
</dbReference>
<feature type="transmembrane region" description="Helical" evidence="7">
    <location>
        <begin position="272"/>
        <end position="293"/>
    </location>
</feature>
<sequence length="981" mass="105080">MGSTSLSRRFGPAALGLAALLLAGGVTVSLAMDRAATERQALREVGLLADTMAVQASALLGGLDRAVLGLAQLMASQAPPDDVSLALATRESALQDGVVLAVLRPDGSIEFATAAGHRRLAGLQHGAVTAVAASRQLTLGTPLRSVNGPVLPLTQLLPDDRVVLALLPLRLLEGLYAQLDLGADHIVALLDQDGRLVTRIPAAPPEAVGQDFRDAATVALGPQPHQGWNGRVVSPIDNQRRFTAWRPVPGYPAVVAFGRGDDSAMVQWTRRAWMGGSLTLLAIAAAGLGMLLVGREARRRLDAQAAATTRLEQLARGSAGIAAVSELPALLSHVSQLTREALRAPFACVTLHDGDRQEQSSKQQVINLAPRHGLSAPMLDRLERWATDRERAAEAAPRIWPAGADGLPARACIGLRDEQGQPLGALSVAAAPGDEAGFQADEEAMLAQFARLAEIAIRNRGLIAAAHRAAEEAGSARERVERLLEAVSDGFVALDASWCITYANTAALRLAGRTREEVLSQPIWDLYPELTELEVFENLQTVASRGQPLEFEQHLEAPQRWFEAYAFPAADGVAVFFREVTEARRNQYRMRQSQRMETVGRLAGSVAHDFNNLLTVVAGNAEMLEEDLEHDPGARHAAVLIRDAAERGRTLVRQLLAFAGHQPEVTPREVAPEELVDRLMPLLRRLLGAKVRLDVRKMQQDLPRLRLVPEQAENAIINLAVNARDAMPDGGTLTLTLEAVELDAGALLEVPDARPGRFLRLTVSDTGTGMTPEVMAHALEPFFSTKGADHGAGLGLVSVNSFARENRGLLQLTSIPGQGTDVALILPEAWTPEPVPEAIEPPLPRGDESVLLVEDEAALRQTLARQVSALGYRVTAVEGGPQALAALDDGLRPDLLLSDVILPGGISGPRLAQLLRQRLPAMRVLLISGYALREMEEVNGMPLLAKPLNGAVLAHQLRQLLDTSPAHITLKFGAEHTQGLV</sequence>
<dbReference type="InterPro" id="IPR003018">
    <property type="entry name" value="GAF"/>
</dbReference>
<evidence type="ECO:0000259" key="10">
    <source>
        <dbReference type="PROSITE" id="PS50112"/>
    </source>
</evidence>
<dbReference type="InterPro" id="IPR005467">
    <property type="entry name" value="His_kinase_dom"/>
</dbReference>
<dbReference type="NCBIfam" id="TIGR00229">
    <property type="entry name" value="sensory_box"/>
    <property type="match status" value="1"/>
</dbReference>
<dbReference type="Proteomes" id="UP001518990">
    <property type="component" value="Unassembled WGS sequence"/>
</dbReference>
<keyword evidence="7" id="KW-1133">Transmembrane helix</keyword>
<dbReference type="InterPro" id="IPR036890">
    <property type="entry name" value="HATPase_C_sf"/>
</dbReference>
<dbReference type="InterPro" id="IPR036097">
    <property type="entry name" value="HisK_dim/P_sf"/>
</dbReference>
<dbReference type="Pfam" id="PF08448">
    <property type="entry name" value="PAS_4"/>
    <property type="match status" value="1"/>
</dbReference>
<dbReference type="InterPro" id="IPR035965">
    <property type="entry name" value="PAS-like_dom_sf"/>
</dbReference>
<dbReference type="Gene3D" id="3.30.450.20">
    <property type="entry name" value="PAS domain"/>
    <property type="match status" value="2"/>
</dbReference>
<comment type="caution">
    <text evidence="11">The sequence shown here is derived from an EMBL/GenBank/DDBJ whole genome shotgun (WGS) entry which is preliminary data.</text>
</comment>
<comment type="catalytic activity">
    <reaction evidence="1">
        <text>ATP + protein L-histidine = ADP + protein N-phospho-L-histidine.</text>
        <dbReference type="EC" id="2.7.13.3"/>
    </reaction>
</comment>
<dbReference type="SUPFAM" id="SSF55785">
    <property type="entry name" value="PYP-like sensor domain (PAS domain)"/>
    <property type="match status" value="1"/>
</dbReference>
<keyword evidence="5" id="KW-0418">Kinase</keyword>
<name>A0ABS3KC10_9PROT</name>
<dbReference type="Gene3D" id="3.30.450.40">
    <property type="match status" value="1"/>
</dbReference>